<evidence type="ECO:0000256" key="2">
    <source>
        <dbReference type="ARBA" id="ARBA00023125"/>
    </source>
</evidence>
<accession>A0ABT5E3C5</accession>
<comment type="caution">
    <text evidence="6">The sequence shown here is derived from an EMBL/GenBank/DDBJ whole genome shotgun (WGS) entry which is preliminary data.</text>
</comment>
<keyword evidence="1" id="KW-0805">Transcription regulation</keyword>
<proteinExistence type="predicted"/>
<dbReference type="Gene3D" id="1.10.10.60">
    <property type="entry name" value="Homeodomain-like"/>
    <property type="match status" value="1"/>
</dbReference>
<dbReference type="Pfam" id="PF00440">
    <property type="entry name" value="TetR_N"/>
    <property type="match status" value="1"/>
</dbReference>
<dbReference type="PANTHER" id="PTHR47506:SF7">
    <property type="entry name" value="TRANSCRIPTIONAL REGULATORY PROTEIN"/>
    <property type="match status" value="1"/>
</dbReference>
<protein>
    <submittedName>
        <fullName evidence="6">TetR/AcrR family transcriptional regulator</fullName>
    </submittedName>
</protein>
<dbReference type="InterPro" id="IPR036271">
    <property type="entry name" value="Tet_transcr_reg_TetR-rel_C_sf"/>
</dbReference>
<dbReference type="PANTHER" id="PTHR47506">
    <property type="entry name" value="TRANSCRIPTIONAL REGULATORY PROTEIN"/>
    <property type="match status" value="1"/>
</dbReference>
<reference evidence="6 7" key="1">
    <citation type="submission" date="2022-11" db="EMBL/GenBank/DDBJ databases">
        <title>Minimal conservation of predation-associated metabolite biosynthetic gene clusters underscores biosynthetic potential of Myxococcota including descriptions for ten novel species: Archangium lansinium sp. nov., Myxococcus landrumus sp. nov., Nannocystis bai.</title>
        <authorList>
            <person name="Ahearne A."/>
            <person name="Stevens C."/>
            <person name="Dowd S."/>
        </authorList>
    </citation>
    <scope>NUCLEOTIDE SEQUENCE [LARGE SCALE GENOMIC DNA]</scope>
    <source>
        <strain evidence="6 7">BB15-2</strain>
    </source>
</reference>
<dbReference type="RefSeq" id="WP_272088880.1">
    <property type="nucleotide sequence ID" value="NZ_JAQNDL010000003.1"/>
</dbReference>
<dbReference type="SUPFAM" id="SSF46689">
    <property type="entry name" value="Homeodomain-like"/>
    <property type="match status" value="1"/>
</dbReference>
<evidence type="ECO:0000313" key="6">
    <source>
        <dbReference type="EMBL" id="MDC0720372.1"/>
    </source>
</evidence>
<dbReference type="SUPFAM" id="SSF48498">
    <property type="entry name" value="Tetracyclin repressor-like, C-terminal domain"/>
    <property type="match status" value="1"/>
</dbReference>
<dbReference type="InterPro" id="IPR009057">
    <property type="entry name" value="Homeodomain-like_sf"/>
</dbReference>
<dbReference type="EMBL" id="JAQNDL010000003">
    <property type="protein sequence ID" value="MDC0720372.1"/>
    <property type="molecule type" value="Genomic_DNA"/>
</dbReference>
<keyword evidence="7" id="KW-1185">Reference proteome</keyword>
<dbReference type="Pfam" id="PF16925">
    <property type="entry name" value="TetR_C_13"/>
    <property type="match status" value="1"/>
</dbReference>
<evidence type="ECO:0000259" key="5">
    <source>
        <dbReference type="PROSITE" id="PS50977"/>
    </source>
</evidence>
<dbReference type="Proteomes" id="UP001221686">
    <property type="component" value="Unassembled WGS sequence"/>
</dbReference>
<dbReference type="PRINTS" id="PR00455">
    <property type="entry name" value="HTHTETR"/>
</dbReference>
<gene>
    <name evidence="6" type="ORF">POL25_25955</name>
</gene>
<dbReference type="PROSITE" id="PS50977">
    <property type="entry name" value="HTH_TETR_2"/>
    <property type="match status" value="1"/>
</dbReference>
<organism evidence="6 7">
    <name type="scientific">Nannocystis bainbridge</name>
    <dbReference type="NCBI Taxonomy" id="2995303"/>
    <lineage>
        <taxon>Bacteria</taxon>
        <taxon>Pseudomonadati</taxon>
        <taxon>Myxococcota</taxon>
        <taxon>Polyangia</taxon>
        <taxon>Nannocystales</taxon>
        <taxon>Nannocystaceae</taxon>
        <taxon>Nannocystis</taxon>
    </lineage>
</organism>
<feature type="domain" description="HTH tetR-type" evidence="5">
    <location>
        <begin position="9"/>
        <end position="69"/>
    </location>
</feature>
<evidence type="ECO:0000313" key="7">
    <source>
        <dbReference type="Proteomes" id="UP001221686"/>
    </source>
</evidence>
<keyword evidence="2 4" id="KW-0238">DNA-binding</keyword>
<dbReference type="InterPro" id="IPR001647">
    <property type="entry name" value="HTH_TetR"/>
</dbReference>
<keyword evidence="3" id="KW-0804">Transcription</keyword>
<evidence type="ECO:0000256" key="3">
    <source>
        <dbReference type="ARBA" id="ARBA00023163"/>
    </source>
</evidence>
<dbReference type="InterPro" id="IPR011075">
    <property type="entry name" value="TetR_C"/>
</dbReference>
<dbReference type="Gene3D" id="1.10.357.10">
    <property type="entry name" value="Tetracycline Repressor, domain 2"/>
    <property type="match status" value="1"/>
</dbReference>
<evidence type="ECO:0000256" key="4">
    <source>
        <dbReference type="PROSITE-ProRule" id="PRU00335"/>
    </source>
</evidence>
<evidence type="ECO:0000256" key="1">
    <source>
        <dbReference type="ARBA" id="ARBA00023015"/>
    </source>
</evidence>
<name>A0ABT5E3C5_9BACT</name>
<sequence>MRYSEGHKEAIRERIVGAASEALRRDGLSGVSIPALMKNAGLTHGGFYAHFENRDELVAEAVLAAAARTAEDTFADRNSLGQTLERYLSPGHLEHPEQGCVLAALGAEGGRKPSSVRKAFAEVARGLLRLVDKKLHPRRSARAPSDAALRLTATMVGAVVLGRLVDDPALADRILRAARESAPS</sequence>
<feature type="DNA-binding region" description="H-T-H motif" evidence="4">
    <location>
        <begin position="32"/>
        <end position="51"/>
    </location>
</feature>